<dbReference type="InterPro" id="IPR036047">
    <property type="entry name" value="F-box-like_dom_sf"/>
</dbReference>
<dbReference type="InterPro" id="IPR015915">
    <property type="entry name" value="Kelch-typ_b-propeller"/>
</dbReference>
<dbReference type="InterPro" id="IPR001810">
    <property type="entry name" value="F-box_dom"/>
</dbReference>
<dbReference type="SUPFAM" id="SSF81383">
    <property type="entry name" value="F-box domain"/>
    <property type="match status" value="1"/>
</dbReference>
<evidence type="ECO:0000313" key="3">
    <source>
        <dbReference type="Proteomes" id="UP000836841"/>
    </source>
</evidence>
<dbReference type="PANTHER" id="PTHR24414">
    <property type="entry name" value="F-BOX/KELCH-REPEAT PROTEIN SKIP4"/>
    <property type="match status" value="1"/>
</dbReference>
<dbReference type="SMART" id="SM00256">
    <property type="entry name" value="FBOX"/>
    <property type="match status" value="1"/>
</dbReference>
<evidence type="ECO:0000259" key="1">
    <source>
        <dbReference type="PROSITE" id="PS50181"/>
    </source>
</evidence>
<dbReference type="CDD" id="cd22152">
    <property type="entry name" value="F-box_AtAFR-like"/>
    <property type="match status" value="1"/>
</dbReference>
<accession>A0AAU9SQR7</accession>
<organism evidence="2 3">
    <name type="scientific">Thlaspi arvense</name>
    <name type="common">Field penny-cress</name>
    <dbReference type="NCBI Taxonomy" id="13288"/>
    <lineage>
        <taxon>Eukaryota</taxon>
        <taxon>Viridiplantae</taxon>
        <taxon>Streptophyta</taxon>
        <taxon>Embryophyta</taxon>
        <taxon>Tracheophyta</taxon>
        <taxon>Spermatophyta</taxon>
        <taxon>Magnoliopsida</taxon>
        <taxon>eudicotyledons</taxon>
        <taxon>Gunneridae</taxon>
        <taxon>Pentapetalae</taxon>
        <taxon>rosids</taxon>
        <taxon>malvids</taxon>
        <taxon>Brassicales</taxon>
        <taxon>Brassicaceae</taxon>
        <taxon>Thlaspideae</taxon>
        <taxon>Thlaspi</taxon>
    </lineage>
</organism>
<dbReference type="Pfam" id="PF00646">
    <property type="entry name" value="F-box"/>
    <property type="match status" value="1"/>
</dbReference>
<evidence type="ECO:0000313" key="2">
    <source>
        <dbReference type="EMBL" id="CAH2071108.1"/>
    </source>
</evidence>
<dbReference type="InterPro" id="IPR057499">
    <property type="entry name" value="Kelch_FKB95"/>
</dbReference>
<protein>
    <recommendedName>
        <fullName evidence="1">F-box domain-containing protein</fullName>
    </recommendedName>
</protein>
<dbReference type="PROSITE" id="PS50181">
    <property type="entry name" value="FBOX"/>
    <property type="match status" value="1"/>
</dbReference>
<sequence>MSSKVRAKREDQPPVLEPPRSLMMMSLPYDLIVDIVARVPSCYYPKISLVTKSFQSLVTSPELYTRRSLLGCTEHCLYLVLYIDNECRLCILRRKVNRNRLVIIGSPPLMVPHEKYVAVGSKIYVVNGSLDDYGTSCIDCRSHTVQPISAIPKRMEDVKVAEIIDGKIYVINSEGVMVLDTQTQKWDPAMKKTDAELGCILLTHSVVMEHKIYVRYGYNSFVYEPKENKWESDEMLNSEEWENACVVHDVLYYYDINVKALRSYDPKQRCWRAVRGVEELLSKTAGSWGSETVSFVMNLAN</sequence>
<feature type="domain" description="F-box" evidence="1">
    <location>
        <begin position="21"/>
        <end position="67"/>
    </location>
</feature>
<dbReference type="Proteomes" id="UP000836841">
    <property type="component" value="Chromosome 6"/>
</dbReference>
<dbReference type="Gene3D" id="2.120.10.80">
    <property type="entry name" value="Kelch-type beta propeller"/>
    <property type="match status" value="1"/>
</dbReference>
<gene>
    <name evidence="2" type="ORF">TAV2_LOCUS19404</name>
</gene>
<keyword evidence="3" id="KW-1185">Reference proteome</keyword>
<dbReference type="AlphaFoldDB" id="A0AAU9SQR7"/>
<name>A0AAU9SQR7_THLAR</name>
<reference evidence="2 3" key="1">
    <citation type="submission" date="2022-03" db="EMBL/GenBank/DDBJ databases">
        <authorList>
            <person name="Nunn A."/>
            <person name="Chopra R."/>
            <person name="Nunn A."/>
            <person name="Contreras Garrido A."/>
        </authorList>
    </citation>
    <scope>NUCLEOTIDE SEQUENCE [LARGE SCALE GENOMIC DNA]</scope>
</reference>
<dbReference type="EMBL" id="OU466862">
    <property type="protein sequence ID" value="CAH2071108.1"/>
    <property type="molecule type" value="Genomic_DNA"/>
</dbReference>
<dbReference type="PANTHER" id="PTHR24414:SF184">
    <property type="entry name" value="GALACTOSE OXIDASE_KELCH REPEAT SUPERFAMILY PROTEIN"/>
    <property type="match status" value="1"/>
</dbReference>
<dbReference type="InterPro" id="IPR050354">
    <property type="entry name" value="F-box/kelch-repeat_ARATH"/>
</dbReference>
<dbReference type="Pfam" id="PF25210">
    <property type="entry name" value="Kelch_FKB95"/>
    <property type="match status" value="1"/>
</dbReference>
<proteinExistence type="predicted"/>
<dbReference type="SUPFAM" id="SSF117281">
    <property type="entry name" value="Kelch motif"/>
    <property type="match status" value="1"/>
</dbReference>